<evidence type="ECO:0000313" key="8">
    <source>
        <dbReference type="EMBL" id="CAF0907778.1"/>
    </source>
</evidence>
<feature type="domain" description="Iron-binding zinc finger CDGSH type" evidence="7">
    <location>
        <begin position="34"/>
        <end position="80"/>
    </location>
</feature>
<comment type="caution">
    <text evidence="9">The sequence shown here is derived from an EMBL/GenBank/DDBJ whole genome shotgun (WGS) entry which is preliminary data.</text>
</comment>
<dbReference type="FunFam" id="3.40.5.90:FF:000001">
    <property type="entry name" value="CDGSH iron-sulfur domain-containing protein 1"/>
    <property type="match status" value="1"/>
</dbReference>
<feature type="region of interest" description="Disordered" evidence="6">
    <location>
        <begin position="1"/>
        <end position="29"/>
    </location>
</feature>
<evidence type="ECO:0000256" key="2">
    <source>
        <dbReference type="ARBA" id="ARBA00022723"/>
    </source>
</evidence>
<evidence type="ECO:0000256" key="4">
    <source>
        <dbReference type="ARBA" id="ARBA00023014"/>
    </source>
</evidence>
<organism evidence="9 10">
    <name type="scientific">Rotaria sordida</name>
    <dbReference type="NCBI Taxonomy" id="392033"/>
    <lineage>
        <taxon>Eukaryota</taxon>
        <taxon>Metazoa</taxon>
        <taxon>Spiralia</taxon>
        <taxon>Gnathifera</taxon>
        <taxon>Rotifera</taxon>
        <taxon>Eurotatoria</taxon>
        <taxon>Bdelloidea</taxon>
        <taxon>Philodinida</taxon>
        <taxon>Philodinidae</taxon>
        <taxon>Rotaria</taxon>
    </lineage>
</organism>
<comment type="cofactor">
    <cofactor evidence="5">
        <name>[2Fe-2S] cluster</name>
        <dbReference type="ChEBI" id="CHEBI:190135"/>
    </cofactor>
</comment>
<dbReference type="OrthoDB" id="449252at2759"/>
<evidence type="ECO:0000313" key="9">
    <source>
        <dbReference type="EMBL" id="CAF1106152.1"/>
    </source>
</evidence>
<evidence type="ECO:0000256" key="6">
    <source>
        <dbReference type="SAM" id="MobiDB-lite"/>
    </source>
</evidence>
<evidence type="ECO:0000256" key="1">
    <source>
        <dbReference type="ARBA" id="ARBA00022714"/>
    </source>
</evidence>
<dbReference type="Proteomes" id="UP000663889">
    <property type="component" value="Unassembled WGS sequence"/>
</dbReference>
<keyword evidence="3" id="KW-0408">Iron</keyword>
<dbReference type="InterPro" id="IPR018967">
    <property type="entry name" value="FeS-contain_CDGSH-typ"/>
</dbReference>
<dbReference type="EMBL" id="CAJNOO010000329">
    <property type="protein sequence ID" value="CAF0907778.1"/>
    <property type="molecule type" value="Genomic_DNA"/>
</dbReference>
<evidence type="ECO:0000313" key="10">
    <source>
        <dbReference type="Proteomes" id="UP000663889"/>
    </source>
</evidence>
<dbReference type="PANTHER" id="PTHR13680:SF5">
    <property type="entry name" value="CDGSH IRON-SULFUR DOMAIN-CONTAINING PROTEIN 1"/>
    <property type="match status" value="1"/>
</dbReference>
<accession>A0A814PIY0</accession>
<dbReference type="InterPro" id="IPR042216">
    <property type="entry name" value="MitoNEET_CISD"/>
</dbReference>
<keyword evidence="4" id="KW-0411">Iron-sulfur</keyword>
<keyword evidence="1" id="KW-0001">2Fe-2S</keyword>
<dbReference type="GO" id="GO:0010506">
    <property type="term" value="P:regulation of autophagy"/>
    <property type="evidence" value="ECO:0007669"/>
    <property type="project" value="InterPro"/>
</dbReference>
<keyword evidence="2" id="KW-0479">Metal-binding</keyword>
<dbReference type="Pfam" id="PF09360">
    <property type="entry name" value="zf-CDGSH"/>
    <property type="match status" value="1"/>
</dbReference>
<proteinExistence type="predicted"/>
<reference evidence="9" key="1">
    <citation type="submission" date="2021-02" db="EMBL/GenBank/DDBJ databases">
        <authorList>
            <person name="Nowell W R."/>
        </authorList>
    </citation>
    <scope>NUCLEOTIDE SEQUENCE</scope>
</reference>
<dbReference type="SMART" id="SM00704">
    <property type="entry name" value="ZnF_CDGSH"/>
    <property type="match status" value="1"/>
</dbReference>
<dbReference type="AlphaFoldDB" id="A0A814PIY0"/>
<evidence type="ECO:0000259" key="7">
    <source>
        <dbReference type="SMART" id="SM00704"/>
    </source>
</evidence>
<dbReference type="InterPro" id="IPR045131">
    <property type="entry name" value="CISD1/2"/>
</dbReference>
<dbReference type="GO" id="GO:0051537">
    <property type="term" value="F:2 iron, 2 sulfur cluster binding"/>
    <property type="evidence" value="ECO:0007669"/>
    <property type="project" value="UniProtKB-KW"/>
</dbReference>
<dbReference type="Gene3D" id="3.40.5.90">
    <property type="entry name" value="CDGSH iron-sulfur domain, mitoNEET-type"/>
    <property type="match status" value="1"/>
</dbReference>
<evidence type="ECO:0000256" key="3">
    <source>
        <dbReference type="ARBA" id="ARBA00023004"/>
    </source>
</evidence>
<dbReference type="GO" id="GO:0046872">
    <property type="term" value="F:metal ion binding"/>
    <property type="evidence" value="ECO:0007669"/>
    <property type="project" value="UniProtKB-KW"/>
</dbReference>
<evidence type="ECO:0000256" key="5">
    <source>
        <dbReference type="ARBA" id="ARBA00034078"/>
    </source>
</evidence>
<name>A0A814PIY0_9BILA</name>
<dbReference type="Proteomes" id="UP000663882">
    <property type="component" value="Unassembled WGS sequence"/>
</dbReference>
<protein>
    <recommendedName>
        <fullName evidence="7">Iron-binding zinc finger CDGSH type domain-containing protein</fullName>
    </recommendedName>
</protein>
<dbReference type="PANTHER" id="PTHR13680">
    <property type="entry name" value="CDGSH IRON-SULFUR DOMAIN-CONTAINING PROTEIN 1"/>
    <property type="match status" value="1"/>
</dbReference>
<gene>
    <name evidence="8" type="ORF">RFH988_LOCUS9320</name>
    <name evidence="9" type="ORF">SEV965_LOCUS16136</name>
</gene>
<dbReference type="EMBL" id="CAJNOU010000873">
    <property type="protein sequence ID" value="CAF1106152.1"/>
    <property type="molecule type" value="Genomic_DNA"/>
</dbReference>
<dbReference type="GO" id="GO:0005741">
    <property type="term" value="C:mitochondrial outer membrane"/>
    <property type="evidence" value="ECO:0007669"/>
    <property type="project" value="TreeGrafter"/>
</dbReference>
<sequence>MNLSTTSNANSDQSTIDATNTGGDRQLKNQYNNKSIDKYDIEDIINRLNTSKAKAVAYCRCWQSKKFPFCDATHSVWNKQTGDNVGPLIITKKSG</sequence>